<dbReference type="PROSITE" id="PS51900">
    <property type="entry name" value="CB"/>
    <property type="match status" value="1"/>
</dbReference>
<dbReference type="GO" id="GO:0015074">
    <property type="term" value="P:DNA integration"/>
    <property type="evidence" value="ECO:0007669"/>
    <property type="project" value="UniProtKB-KW"/>
</dbReference>
<dbReference type="Proteomes" id="UP000003250">
    <property type="component" value="Unassembled WGS sequence"/>
</dbReference>
<gene>
    <name evidence="7" type="ORF">MAXJ12_34839</name>
</gene>
<sequence length="281" mass="31184">MRKHRGASDPTIKLYARDAAHLMAALGDDPERWEPAAIRSFFLDRASHCGNGTVEKLTTSLRAFLRYLAVEGRCRAGLADVVPGYARWRLADLPRYLPAEQVNRLIAACDGEVVARRRDRAIVLLLARLGLRAGDVAQLHLDDIEWETGSLRVSGKSRYEVRLPLPQDVGDAIAAYLACRPSTCPSDRVFLRNIAPFRPFRNGDGISSVVKRLMQRAGIVAPVKGAHVLRHTAATEMLRHGVPLEKIGLVLRHRGIDTTAHYAKADVMLLKQIAQPWPEVL</sequence>
<evidence type="ECO:0000259" key="5">
    <source>
        <dbReference type="PROSITE" id="PS51898"/>
    </source>
</evidence>
<dbReference type="SUPFAM" id="SSF56349">
    <property type="entry name" value="DNA breaking-rejoining enzymes"/>
    <property type="match status" value="1"/>
</dbReference>
<dbReference type="AlphaFoldDB" id="H0I3A3"/>
<dbReference type="PANTHER" id="PTHR30349:SF90">
    <property type="entry name" value="TYROSINE RECOMBINASE XERD"/>
    <property type="match status" value="1"/>
</dbReference>
<dbReference type="Gene3D" id="1.10.443.10">
    <property type="entry name" value="Intergrase catalytic core"/>
    <property type="match status" value="1"/>
</dbReference>
<dbReference type="InterPro" id="IPR002104">
    <property type="entry name" value="Integrase_catalytic"/>
</dbReference>
<organism evidence="7 8">
    <name type="scientific">Mesorhizobium alhagi CCNWXJ12-2</name>
    <dbReference type="NCBI Taxonomy" id="1107882"/>
    <lineage>
        <taxon>Bacteria</taxon>
        <taxon>Pseudomonadati</taxon>
        <taxon>Pseudomonadota</taxon>
        <taxon>Alphaproteobacteria</taxon>
        <taxon>Hyphomicrobiales</taxon>
        <taxon>Phyllobacteriaceae</taxon>
        <taxon>Allomesorhizobium</taxon>
    </lineage>
</organism>
<evidence type="ECO:0000256" key="3">
    <source>
        <dbReference type="ARBA" id="ARBA00023172"/>
    </source>
</evidence>
<feature type="domain" description="Tyr recombinase" evidence="5">
    <location>
        <begin position="92"/>
        <end position="275"/>
    </location>
</feature>
<dbReference type="GO" id="GO:0006310">
    <property type="term" value="P:DNA recombination"/>
    <property type="evidence" value="ECO:0007669"/>
    <property type="project" value="UniProtKB-KW"/>
</dbReference>
<name>H0I3A3_9HYPH</name>
<keyword evidence="8" id="KW-1185">Reference proteome</keyword>
<dbReference type="PANTHER" id="PTHR30349">
    <property type="entry name" value="PHAGE INTEGRASE-RELATED"/>
    <property type="match status" value="1"/>
</dbReference>
<evidence type="ECO:0000313" key="8">
    <source>
        <dbReference type="Proteomes" id="UP000003250"/>
    </source>
</evidence>
<reference evidence="7 8" key="1">
    <citation type="journal article" date="2012" name="J. Bacteriol.">
        <title>Draft Genome Sequence of Mesorhizobium alhagi CCNWXJ12-2T, a Novel Salt-Resistant Species Isolated from the Desert of Northwestern China.</title>
        <authorList>
            <person name="Zhou M."/>
            <person name="Chen W."/>
            <person name="Chen H."/>
            <person name="Wei G."/>
        </authorList>
    </citation>
    <scope>NUCLEOTIDE SEQUENCE [LARGE SCALE GENOMIC DNA]</scope>
    <source>
        <strain evidence="7 8">CCNWXJ12-2</strain>
    </source>
</reference>
<dbReference type="EMBL" id="AHAM01000318">
    <property type="protein sequence ID" value="EHK52535.1"/>
    <property type="molecule type" value="Genomic_DNA"/>
</dbReference>
<dbReference type="InterPro" id="IPR044068">
    <property type="entry name" value="CB"/>
</dbReference>
<proteinExistence type="predicted"/>
<dbReference type="Pfam" id="PF00589">
    <property type="entry name" value="Phage_integrase"/>
    <property type="match status" value="1"/>
</dbReference>
<dbReference type="PROSITE" id="PS51898">
    <property type="entry name" value="TYR_RECOMBINASE"/>
    <property type="match status" value="1"/>
</dbReference>
<protein>
    <submittedName>
        <fullName evidence="7">Putative integrase/recombinase</fullName>
    </submittedName>
</protein>
<evidence type="ECO:0000313" key="7">
    <source>
        <dbReference type="EMBL" id="EHK52535.1"/>
    </source>
</evidence>
<keyword evidence="3" id="KW-0233">DNA recombination</keyword>
<dbReference type="Gene3D" id="1.10.150.130">
    <property type="match status" value="1"/>
</dbReference>
<keyword evidence="2 4" id="KW-0238">DNA-binding</keyword>
<evidence type="ECO:0000256" key="4">
    <source>
        <dbReference type="PROSITE-ProRule" id="PRU01248"/>
    </source>
</evidence>
<keyword evidence="1" id="KW-0229">DNA integration</keyword>
<dbReference type="InterPro" id="IPR010998">
    <property type="entry name" value="Integrase_recombinase_N"/>
</dbReference>
<evidence type="ECO:0000259" key="6">
    <source>
        <dbReference type="PROSITE" id="PS51900"/>
    </source>
</evidence>
<feature type="domain" description="Core-binding (CB)" evidence="6">
    <location>
        <begin position="1"/>
        <end position="69"/>
    </location>
</feature>
<evidence type="ECO:0000256" key="2">
    <source>
        <dbReference type="ARBA" id="ARBA00023125"/>
    </source>
</evidence>
<accession>H0I3A3</accession>
<dbReference type="InterPro" id="IPR013762">
    <property type="entry name" value="Integrase-like_cat_sf"/>
</dbReference>
<dbReference type="InterPro" id="IPR050090">
    <property type="entry name" value="Tyrosine_recombinase_XerCD"/>
</dbReference>
<evidence type="ECO:0000256" key="1">
    <source>
        <dbReference type="ARBA" id="ARBA00022908"/>
    </source>
</evidence>
<dbReference type="InterPro" id="IPR011010">
    <property type="entry name" value="DNA_brk_join_enz"/>
</dbReference>
<dbReference type="PATRIC" id="fig|1107882.3.peg.6716"/>
<dbReference type="GO" id="GO:0003677">
    <property type="term" value="F:DNA binding"/>
    <property type="evidence" value="ECO:0007669"/>
    <property type="project" value="UniProtKB-UniRule"/>
</dbReference>